<keyword evidence="3" id="KW-1185">Reference proteome</keyword>
<evidence type="ECO:0000313" key="2">
    <source>
        <dbReference type="EMBL" id="KYN12377.1"/>
    </source>
</evidence>
<dbReference type="AlphaFoldDB" id="A0A151IXF6"/>
<gene>
    <name evidence="2" type="ORF">ALC57_15457</name>
</gene>
<protein>
    <recommendedName>
        <fullName evidence="1">Endonuclease/exonuclease/phosphatase domain-containing protein</fullName>
    </recommendedName>
</protein>
<evidence type="ECO:0000313" key="3">
    <source>
        <dbReference type="Proteomes" id="UP000078492"/>
    </source>
</evidence>
<dbReference type="Pfam" id="PF03372">
    <property type="entry name" value="Exo_endo_phos"/>
    <property type="match status" value="1"/>
</dbReference>
<dbReference type="InterPro" id="IPR005135">
    <property type="entry name" value="Endo/exonuclease/phosphatase"/>
</dbReference>
<dbReference type="EMBL" id="KQ980835">
    <property type="protein sequence ID" value="KYN12377.1"/>
    <property type="molecule type" value="Genomic_DNA"/>
</dbReference>
<feature type="domain" description="Endonuclease/exonuclease/phosphatase" evidence="1">
    <location>
        <begin position="10"/>
        <end position="82"/>
    </location>
</feature>
<sequence length="150" mass="17352">MLFCIIFKCLQWNCRGFSSKIKEFSNWICNFDICCLQETWLRPDTITAFASYTVFRNDRRNLNGSYVGGTAIICKSVWDPITFNIDIQVNIGIDVSFVLINRLCINNKKVIVCSLYGSPEIYMNKVKWLLILEEILFSDPISNCRIPIVC</sequence>
<dbReference type="Gene3D" id="3.60.10.10">
    <property type="entry name" value="Endonuclease/exonuclease/phosphatase"/>
    <property type="match status" value="1"/>
</dbReference>
<accession>A0A151IXF6</accession>
<dbReference type="Proteomes" id="UP000078492">
    <property type="component" value="Unassembled WGS sequence"/>
</dbReference>
<dbReference type="InterPro" id="IPR036691">
    <property type="entry name" value="Endo/exonu/phosph_ase_sf"/>
</dbReference>
<reference evidence="2 3" key="1">
    <citation type="submission" date="2015-09" db="EMBL/GenBank/DDBJ databases">
        <title>Trachymyrmex cornetzi WGS genome.</title>
        <authorList>
            <person name="Nygaard S."/>
            <person name="Hu H."/>
            <person name="Boomsma J."/>
            <person name="Zhang G."/>
        </authorList>
    </citation>
    <scope>NUCLEOTIDE SEQUENCE [LARGE SCALE GENOMIC DNA]</scope>
    <source>
        <strain evidence="2">Tcor2-1</strain>
        <tissue evidence="2">Whole body</tissue>
    </source>
</reference>
<name>A0A151IXF6_9HYME</name>
<dbReference type="GO" id="GO:0003824">
    <property type="term" value="F:catalytic activity"/>
    <property type="evidence" value="ECO:0007669"/>
    <property type="project" value="InterPro"/>
</dbReference>
<organism evidence="2 3">
    <name type="scientific">Trachymyrmex cornetzi</name>
    <dbReference type="NCBI Taxonomy" id="471704"/>
    <lineage>
        <taxon>Eukaryota</taxon>
        <taxon>Metazoa</taxon>
        <taxon>Ecdysozoa</taxon>
        <taxon>Arthropoda</taxon>
        <taxon>Hexapoda</taxon>
        <taxon>Insecta</taxon>
        <taxon>Pterygota</taxon>
        <taxon>Neoptera</taxon>
        <taxon>Endopterygota</taxon>
        <taxon>Hymenoptera</taxon>
        <taxon>Apocrita</taxon>
        <taxon>Aculeata</taxon>
        <taxon>Formicoidea</taxon>
        <taxon>Formicidae</taxon>
        <taxon>Myrmicinae</taxon>
        <taxon>Trachymyrmex</taxon>
    </lineage>
</organism>
<evidence type="ECO:0000259" key="1">
    <source>
        <dbReference type="Pfam" id="PF03372"/>
    </source>
</evidence>
<proteinExistence type="predicted"/>
<dbReference type="SUPFAM" id="SSF56219">
    <property type="entry name" value="DNase I-like"/>
    <property type="match status" value="1"/>
</dbReference>